<accession>A0A1G7N684</accession>
<dbReference type="AlphaFoldDB" id="A0A1G7N684"/>
<protein>
    <submittedName>
        <fullName evidence="3">Uncharacterized conserved protein YndB, AHSA1/START domain</fullName>
    </submittedName>
</protein>
<gene>
    <name evidence="3" type="ORF">SAMN04488121_102679</name>
</gene>
<evidence type="ECO:0000256" key="1">
    <source>
        <dbReference type="ARBA" id="ARBA00006817"/>
    </source>
</evidence>
<dbReference type="EMBL" id="FNBN01000002">
    <property type="protein sequence ID" value="SDF69462.1"/>
    <property type="molecule type" value="Genomic_DNA"/>
</dbReference>
<dbReference type="InterPro" id="IPR013538">
    <property type="entry name" value="ASHA1/2-like_C"/>
</dbReference>
<evidence type="ECO:0000259" key="2">
    <source>
        <dbReference type="Pfam" id="PF08327"/>
    </source>
</evidence>
<reference evidence="4" key="1">
    <citation type="submission" date="2016-10" db="EMBL/GenBank/DDBJ databases">
        <authorList>
            <person name="Varghese N."/>
            <person name="Submissions S."/>
        </authorList>
    </citation>
    <scope>NUCLEOTIDE SEQUENCE [LARGE SCALE GENOMIC DNA]</scope>
    <source>
        <strain evidence="4">DSM 527</strain>
    </source>
</reference>
<dbReference type="SUPFAM" id="SSF55961">
    <property type="entry name" value="Bet v1-like"/>
    <property type="match status" value="1"/>
</dbReference>
<dbReference type="RefSeq" id="WP_089831231.1">
    <property type="nucleotide sequence ID" value="NZ_FNBN01000002.1"/>
</dbReference>
<evidence type="ECO:0000313" key="4">
    <source>
        <dbReference type="Proteomes" id="UP000199045"/>
    </source>
</evidence>
<dbReference type="OrthoDB" id="2355173at2"/>
<comment type="similarity">
    <text evidence="1">Belongs to the AHA1 family.</text>
</comment>
<proteinExistence type="inferred from homology"/>
<sequence>MTNEPFVIERTYDAPVRKVWEAISDKDQMKQWYFDIPEFKPEVGAEFQFTGGDPKGQQFLHLCKVTEVETDRKLTYSWRYDGYEGNSFVTFELFPEGDKTRVKLTHAGLETFPPISSFAKQNFVMGWTEIIGTSLKQFVEKA</sequence>
<dbReference type="Pfam" id="PF08327">
    <property type="entry name" value="AHSA1"/>
    <property type="match status" value="1"/>
</dbReference>
<dbReference type="InterPro" id="IPR023393">
    <property type="entry name" value="START-like_dom_sf"/>
</dbReference>
<feature type="domain" description="Activator of Hsp90 ATPase homologue 1/2-like C-terminal" evidence="2">
    <location>
        <begin position="13"/>
        <end position="140"/>
    </location>
</feature>
<dbReference type="Gene3D" id="3.30.530.20">
    <property type="match status" value="1"/>
</dbReference>
<name>A0A1G7N684_CHIFI</name>
<dbReference type="STRING" id="104663.SAMN04488121_102679"/>
<dbReference type="Proteomes" id="UP000199045">
    <property type="component" value="Unassembled WGS sequence"/>
</dbReference>
<organism evidence="3 4">
    <name type="scientific">Chitinophaga filiformis</name>
    <name type="common">Myxococcus filiformis</name>
    <name type="synonym">Flexibacter filiformis</name>
    <dbReference type="NCBI Taxonomy" id="104663"/>
    <lineage>
        <taxon>Bacteria</taxon>
        <taxon>Pseudomonadati</taxon>
        <taxon>Bacteroidota</taxon>
        <taxon>Chitinophagia</taxon>
        <taxon>Chitinophagales</taxon>
        <taxon>Chitinophagaceae</taxon>
        <taxon>Chitinophaga</taxon>
    </lineage>
</organism>
<dbReference type="CDD" id="cd07814">
    <property type="entry name" value="SRPBCC_CalC_Aha1-like"/>
    <property type="match status" value="1"/>
</dbReference>
<evidence type="ECO:0000313" key="3">
    <source>
        <dbReference type="EMBL" id="SDF69462.1"/>
    </source>
</evidence>